<dbReference type="EMBL" id="JACOFZ010000003">
    <property type="protein sequence ID" value="MBC3881931.1"/>
    <property type="molecule type" value="Genomic_DNA"/>
</dbReference>
<dbReference type="RefSeq" id="WP_186916413.1">
    <property type="nucleotide sequence ID" value="NZ_JACOFZ010000003.1"/>
</dbReference>
<keyword evidence="1" id="KW-0732">Signal</keyword>
<evidence type="ECO:0000313" key="3">
    <source>
        <dbReference type="EMBL" id="MBC3881931.1"/>
    </source>
</evidence>
<dbReference type="InterPro" id="IPR005151">
    <property type="entry name" value="Tail-specific_protease"/>
</dbReference>
<organism evidence="3 4">
    <name type="scientific">Undibacterium nitidum</name>
    <dbReference type="NCBI Taxonomy" id="2762298"/>
    <lineage>
        <taxon>Bacteria</taxon>
        <taxon>Pseudomonadati</taxon>
        <taxon>Pseudomonadota</taxon>
        <taxon>Betaproteobacteria</taxon>
        <taxon>Burkholderiales</taxon>
        <taxon>Oxalobacteraceae</taxon>
        <taxon>Undibacterium</taxon>
    </lineage>
</organism>
<dbReference type="GO" id="GO:0006508">
    <property type="term" value="P:proteolysis"/>
    <property type="evidence" value="ECO:0007669"/>
    <property type="project" value="InterPro"/>
</dbReference>
<dbReference type="SUPFAM" id="SSF52096">
    <property type="entry name" value="ClpP/crotonase"/>
    <property type="match status" value="1"/>
</dbReference>
<proteinExistence type="predicted"/>
<evidence type="ECO:0000313" key="4">
    <source>
        <dbReference type="Proteomes" id="UP000627446"/>
    </source>
</evidence>
<dbReference type="InterPro" id="IPR029045">
    <property type="entry name" value="ClpP/crotonase-like_dom_sf"/>
</dbReference>
<dbReference type="PANTHER" id="PTHR32060">
    <property type="entry name" value="TAIL-SPECIFIC PROTEASE"/>
    <property type="match status" value="1"/>
</dbReference>
<dbReference type="GO" id="GO:0030288">
    <property type="term" value="C:outer membrane-bounded periplasmic space"/>
    <property type="evidence" value="ECO:0007669"/>
    <property type="project" value="TreeGrafter"/>
</dbReference>
<evidence type="ECO:0000259" key="2">
    <source>
        <dbReference type="Pfam" id="PF03572"/>
    </source>
</evidence>
<dbReference type="PANTHER" id="PTHR32060:SF30">
    <property type="entry name" value="CARBOXY-TERMINAL PROCESSING PROTEASE CTPA"/>
    <property type="match status" value="1"/>
</dbReference>
<protein>
    <recommendedName>
        <fullName evidence="2">Tail specific protease domain-containing protein</fullName>
    </recommendedName>
</protein>
<dbReference type="Proteomes" id="UP000627446">
    <property type="component" value="Unassembled WGS sequence"/>
</dbReference>
<dbReference type="Gene3D" id="3.90.226.10">
    <property type="entry name" value="2-enoyl-CoA Hydratase, Chain A, domain 1"/>
    <property type="match status" value="1"/>
</dbReference>
<reference evidence="3" key="1">
    <citation type="submission" date="2020-08" db="EMBL/GenBank/DDBJ databases">
        <title>Novel species isolated from subtropical streams in China.</title>
        <authorList>
            <person name="Lu H."/>
        </authorList>
    </citation>
    <scope>NUCLEOTIDE SEQUENCE</scope>
    <source>
        <strain evidence="3">LX22W</strain>
    </source>
</reference>
<feature type="domain" description="Tail specific protease" evidence="2">
    <location>
        <begin position="275"/>
        <end position="488"/>
    </location>
</feature>
<name>A0A923HQ18_9BURK</name>
<accession>A0A923HQ18</accession>
<dbReference type="AlphaFoldDB" id="A0A923HQ18"/>
<keyword evidence="4" id="KW-1185">Reference proteome</keyword>
<dbReference type="GO" id="GO:0007165">
    <property type="term" value="P:signal transduction"/>
    <property type="evidence" value="ECO:0007669"/>
    <property type="project" value="TreeGrafter"/>
</dbReference>
<feature type="chain" id="PRO_5038000428" description="Tail specific protease domain-containing protein" evidence="1">
    <location>
        <begin position="34"/>
        <end position="520"/>
    </location>
</feature>
<dbReference type="GO" id="GO:0004175">
    <property type="term" value="F:endopeptidase activity"/>
    <property type="evidence" value="ECO:0007669"/>
    <property type="project" value="TreeGrafter"/>
</dbReference>
<feature type="signal peptide" evidence="1">
    <location>
        <begin position="1"/>
        <end position="33"/>
    </location>
</feature>
<dbReference type="Pfam" id="PF03572">
    <property type="entry name" value="Peptidase_S41"/>
    <property type="match status" value="1"/>
</dbReference>
<comment type="caution">
    <text evidence="3">The sequence shown here is derived from an EMBL/GenBank/DDBJ whole genome shotgun (WGS) entry which is preliminary data.</text>
</comment>
<gene>
    <name evidence="3" type="ORF">H8K36_11130</name>
</gene>
<dbReference type="GO" id="GO:0008236">
    <property type="term" value="F:serine-type peptidase activity"/>
    <property type="evidence" value="ECO:0007669"/>
    <property type="project" value="InterPro"/>
</dbReference>
<evidence type="ECO:0000256" key="1">
    <source>
        <dbReference type="SAM" id="SignalP"/>
    </source>
</evidence>
<sequence length="520" mass="56974">MMKSTAKRLLAKTSTRGLLCGLVCSVSLGTLFAAPTYVSAATVTPVSELSADAAAQDVRILKASLLALHPALTKYRTQAEVDEAFARFEQRGKAARTSSMMYLAATELAAAIRCGHTWTNVLNQSGGSKAALLEIANKLPFTMTLVEDRWLVLASAVPSIKAGDEIVAVNGIKAHDMVQMMLPYLRADGSSDGKRLRQLGHDRNDFSQMDIVWPLLSPPQAGHYDLQIRRSVKAKDQVLTIREKAITIAARSKIVERHALPKTDETWRLKIENQVAYLYLPTFSFWNSKFDWNQFIDQSFATMQEKHVTHLVIDIRDNEGGDGAIGGKLLSHLVKKPFPFVSDQAVTNYERVPYKLARYLDTWDYSFFDRTGKVEKIMEGTAKGKYLVTARAGVVQTIEPVAKPFEGKVFLLVSAENSSATFQLAKLTQESGAATLVGQPTGGNQRGLNGGELTWVNLPNSGVAVDIPLLATRYTETTPDASVTPDIQIKRTFAARQAGRDLEMEAVNAIIRQASAGSNP</sequence>